<evidence type="ECO:0000256" key="6">
    <source>
        <dbReference type="SAM" id="MobiDB-lite"/>
    </source>
</evidence>
<dbReference type="AlphaFoldDB" id="A0A8X7TZ28"/>
<dbReference type="OrthoDB" id="411372at2759"/>
<organism evidence="9 10">
    <name type="scientific">Brassica carinata</name>
    <name type="common">Ethiopian mustard</name>
    <name type="synonym">Abyssinian cabbage</name>
    <dbReference type="NCBI Taxonomy" id="52824"/>
    <lineage>
        <taxon>Eukaryota</taxon>
        <taxon>Viridiplantae</taxon>
        <taxon>Streptophyta</taxon>
        <taxon>Embryophyta</taxon>
        <taxon>Tracheophyta</taxon>
        <taxon>Spermatophyta</taxon>
        <taxon>Magnoliopsida</taxon>
        <taxon>eudicotyledons</taxon>
        <taxon>Gunneridae</taxon>
        <taxon>Pentapetalae</taxon>
        <taxon>rosids</taxon>
        <taxon>malvids</taxon>
        <taxon>Brassicales</taxon>
        <taxon>Brassicaceae</taxon>
        <taxon>Brassiceae</taxon>
        <taxon>Brassica</taxon>
    </lineage>
</organism>
<reference evidence="9 10" key="1">
    <citation type="submission" date="2020-02" db="EMBL/GenBank/DDBJ databases">
        <authorList>
            <person name="Ma Q."/>
            <person name="Huang Y."/>
            <person name="Song X."/>
            <person name="Pei D."/>
        </authorList>
    </citation>
    <scope>NUCLEOTIDE SEQUENCE [LARGE SCALE GENOMIC DNA]</scope>
    <source>
        <strain evidence="9">Sxm20200214</strain>
        <tissue evidence="9">Leaf</tissue>
    </source>
</reference>
<dbReference type="Pfam" id="PF14599">
    <property type="entry name" value="zinc_ribbon_6"/>
    <property type="match status" value="1"/>
</dbReference>
<dbReference type="GO" id="GO:0016874">
    <property type="term" value="F:ligase activity"/>
    <property type="evidence" value="ECO:0007669"/>
    <property type="project" value="UniProtKB-KW"/>
</dbReference>
<dbReference type="CDD" id="cd12108">
    <property type="entry name" value="Hr-like"/>
    <property type="match status" value="1"/>
</dbReference>
<evidence type="ECO:0000313" key="9">
    <source>
        <dbReference type="EMBL" id="KAG2257136.1"/>
    </source>
</evidence>
<feature type="region of interest" description="Disordered" evidence="6">
    <location>
        <begin position="261"/>
        <end position="286"/>
    </location>
</feature>
<dbReference type="Gene3D" id="1.20.120.520">
    <property type="entry name" value="nmb1532 protein domain like"/>
    <property type="match status" value="1"/>
</dbReference>
<dbReference type="InterPro" id="IPR039512">
    <property type="entry name" value="RCHY1_zinc-ribbon"/>
</dbReference>
<dbReference type="InterPro" id="IPR017921">
    <property type="entry name" value="Znf_CTCHY"/>
</dbReference>
<dbReference type="CDD" id="cd16464">
    <property type="entry name" value="RING-H2_Pirh2-like"/>
    <property type="match status" value="1"/>
</dbReference>
<dbReference type="FunFam" id="3.30.40.10:FF:000208">
    <property type="entry name" value="Zinc finger protein-related isoform 1"/>
    <property type="match status" value="1"/>
</dbReference>
<feature type="compositionally biased region" description="Basic and acidic residues" evidence="6">
    <location>
        <begin position="267"/>
        <end position="286"/>
    </location>
</feature>
<keyword evidence="2" id="KW-0479">Metal-binding</keyword>
<gene>
    <name evidence="9" type="ORF">Bca52824_076430</name>
</gene>
<dbReference type="PANTHER" id="PTHR21319">
    <property type="entry name" value="RING FINGER AND CHY ZINC FINGER DOMAIN-CONTAINING PROTEIN 1"/>
    <property type="match status" value="1"/>
</dbReference>
<dbReference type="GO" id="GO:0005634">
    <property type="term" value="C:nucleus"/>
    <property type="evidence" value="ECO:0007669"/>
    <property type="project" value="TreeGrafter"/>
</dbReference>
<evidence type="ECO:0000256" key="5">
    <source>
        <dbReference type="PROSITE-ProRule" id="PRU00175"/>
    </source>
</evidence>
<dbReference type="InterPro" id="IPR013083">
    <property type="entry name" value="Znf_RING/FYVE/PHD"/>
</dbReference>
<dbReference type="InterPro" id="IPR001841">
    <property type="entry name" value="Znf_RING"/>
</dbReference>
<name>A0A8X7TZ28_BRACI</name>
<keyword evidence="1" id="KW-0436">Ligase</keyword>
<dbReference type="PANTHER" id="PTHR21319:SF47">
    <property type="entry name" value="CHY-TYPE DOMAIN-CONTAINING PROTEIN"/>
    <property type="match status" value="1"/>
</dbReference>
<evidence type="ECO:0000256" key="2">
    <source>
        <dbReference type="ARBA" id="ARBA00022723"/>
    </source>
</evidence>
<dbReference type="SUPFAM" id="SSF57850">
    <property type="entry name" value="RING/U-box"/>
    <property type="match status" value="1"/>
</dbReference>
<feature type="domain" description="RING-type" evidence="7">
    <location>
        <begin position="512"/>
        <end position="554"/>
    </location>
</feature>
<feature type="domain" description="CTCHY-type" evidence="8">
    <location>
        <begin position="448"/>
        <end position="511"/>
    </location>
</feature>
<evidence type="ECO:0000256" key="4">
    <source>
        <dbReference type="ARBA" id="ARBA00022833"/>
    </source>
</evidence>
<keyword evidence="3 5" id="KW-0863">Zinc-finger</keyword>
<dbReference type="Gene3D" id="3.30.40.10">
    <property type="entry name" value="Zinc/RING finger domain, C3HC4 (zinc finger)"/>
    <property type="match status" value="1"/>
</dbReference>
<dbReference type="GO" id="GO:0061630">
    <property type="term" value="F:ubiquitin protein ligase activity"/>
    <property type="evidence" value="ECO:0007669"/>
    <property type="project" value="TreeGrafter"/>
</dbReference>
<dbReference type="Gene3D" id="2.20.28.10">
    <property type="match status" value="1"/>
</dbReference>
<dbReference type="Pfam" id="PF13639">
    <property type="entry name" value="zf-RING_2"/>
    <property type="match status" value="1"/>
</dbReference>
<dbReference type="Proteomes" id="UP000886595">
    <property type="component" value="Unassembled WGS sequence"/>
</dbReference>
<evidence type="ECO:0000259" key="7">
    <source>
        <dbReference type="PROSITE" id="PS50089"/>
    </source>
</evidence>
<evidence type="ECO:0000256" key="3">
    <source>
        <dbReference type="ARBA" id="ARBA00022771"/>
    </source>
</evidence>
<dbReference type="GO" id="GO:0008270">
    <property type="term" value="F:zinc ion binding"/>
    <property type="evidence" value="ECO:0007669"/>
    <property type="project" value="UniProtKB-KW"/>
</dbReference>
<keyword evidence="4" id="KW-0862">Zinc</keyword>
<dbReference type="EMBL" id="JAAMPC010000015">
    <property type="protein sequence ID" value="KAG2257136.1"/>
    <property type="molecule type" value="Genomic_DNA"/>
</dbReference>
<dbReference type="SMART" id="SM00184">
    <property type="entry name" value="RING"/>
    <property type="match status" value="1"/>
</dbReference>
<dbReference type="SUPFAM" id="SSF161245">
    <property type="entry name" value="Zinc hairpin stack"/>
    <property type="match status" value="1"/>
</dbReference>
<protein>
    <submittedName>
        <fullName evidence="9">Uncharacterized protein</fullName>
    </submittedName>
</protein>
<dbReference type="GO" id="GO:0006879">
    <property type="term" value="P:intracellular iron ion homeostasis"/>
    <property type="evidence" value="ECO:0007669"/>
    <property type="project" value="UniProtKB-ARBA"/>
</dbReference>
<evidence type="ECO:0000259" key="8">
    <source>
        <dbReference type="PROSITE" id="PS51270"/>
    </source>
</evidence>
<evidence type="ECO:0000256" key="1">
    <source>
        <dbReference type="ARBA" id="ARBA00022598"/>
    </source>
</evidence>
<dbReference type="PROSITE" id="PS51270">
    <property type="entry name" value="ZF_CTCHY"/>
    <property type="match status" value="1"/>
</dbReference>
<comment type="caution">
    <text evidence="9">The sequence shown here is derived from an EMBL/GenBank/DDBJ whole genome shotgun (WGS) entry which is preliminary data.</text>
</comment>
<evidence type="ECO:0000313" key="10">
    <source>
        <dbReference type="Proteomes" id="UP000886595"/>
    </source>
</evidence>
<dbReference type="PROSITE" id="PS50089">
    <property type="entry name" value="ZF_RING_2"/>
    <property type="match status" value="1"/>
</dbReference>
<keyword evidence="10" id="KW-1185">Reference proteome</keyword>
<dbReference type="InterPro" id="IPR037275">
    <property type="entry name" value="Znf_CTCHY_sf"/>
</dbReference>
<dbReference type="GO" id="GO:0016567">
    <property type="term" value="P:protein ubiquitination"/>
    <property type="evidence" value="ECO:0007669"/>
    <property type="project" value="TreeGrafter"/>
</dbReference>
<sequence>MHRDNPAPTLWSCVIPPSLPVYFLRKGEESQTGSTRIRISLPPLAAHYIASIYLPEIHSDAEDEIAFPALEAKGKLQNISQSYSIDHELELGRLNKVSFLLNEMAELNMLLLSINSNAVEKYENLCLSLQDVCKSIHKLLSEHLHLEETELWSLFRNCFTIEEQEKIIASMLGRMSGEILQDIIPWLMESLVPEEQQAVMSLWRQATRKTMGNKTVPSEDSDPLDIVWKYLFEEAADEERSTCRKPMEVLETSLKDSMSKPLVKVSPDNKEGVGNKEEIHKENSESKKVCTRVDEKMYKEETQAYQMPRTSSQSDQANKYECLLSMSQEDVEATVRRISRDSSLDPQKKSYIMQNFLMSRWIATQRIHNLEPSSISNNMEVVPGQHPSYRDPQRDLWLQTLQEELQASCSLLQQAFHMKQITTMMCMKCMIIQPIGASCSNISCNSSMGKYYCKICKLFDDEREIYHCPYCNLCRLGKGLGIEYFHCMKCNACMSRTLVEHVCREKCLEDNCPICHEYIFTSNSPAKALPCGHVMHSACFQEYTCSHYTCPICSKSLGDMKVYFRMLDALLAEQKMPDEYLNQTQVILCNDCGRNAPYHWLYHKCSCCASYNTTSLTRPISFVFPL</sequence>
<proteinExistence type="predicted"/>
<accession>A0A8X7TZ28</accession>
<dbReference type="GO" id="GO:0006511">
    <property type="term" value="P:ubiquitin-dependent protein catabolic process"/>
    <property type="evidence" value="ECO:0007669"/>
    <property type="project" value="TreeGrafter"/>
</dbReference>